<evidence type="ECO:0000313" key="3">
    <source>
        <dbReference type="EMBL" id="GAF89719.1"/>
    </source>
</evidence>
<dbReference type="InterPro" id="IPR024439">
    <property type="entry name" value="RNHCP"/>
</dbReference>
<reference evidence="3" key="1">
    <citation type="journal article" date="2014" name="Front. Microbiol.">
        <title>High frequency of phylogenetically diverse reductive dehalogenase-homologous genes in deep subseafloor sedimentary metagenomes.</title>
        <authorList>
            <person name="Kawai M."/>
            <person name="Futagami T."/>
            <person name="Toyoda A."/>
            <person name="Takaki Y."/>
            <person name="Nishi S."/>
            <person name="Hori S."/>
            <person name="Arai W."/>
            <person name="Tsubouchi T."/>
            <person name="Morono Y."/>
            <person name="Uchiyama I."/>
            <person name="Ito T."/>
            <person name="Fujiyama A."/>
            <person name="Inagaki F."/>
            <person name="Takami H."/>
        </authorList>
    </citation>
    <scope>NUCLEOTIDE SEQUENCE</scope>
    <source>
        <strain evidence="3">Expedition CK06-06</strain>
    </source>
</reference>
<organism evidence="3">
    <name type="scientific">marine sediment metagenome</name>
    <dbReference type="NCBI Taxonomy" id="412755"/>
    <lineage>
        <taxon>unclassified sequences</taxon>
        <taxon>metagenomes</taxon>
        <taxon>ecological metagenomes</taxon>
    </lineage>
</organism>
<evidence type="ECO:0000256" key="1">
    <source>
        <dbReference type="SAM" id="Phobius"/>
    </source>
</evidence>
<dbReference type="AlphaFoldDB" id="X0T926"/>
<feature type="transmembrane region" description="Helical" evidence="1">
    <location>
        <begin position="249"/>
        <end position="278"/>
    </location>
</feature>
<proteinExistence type="predicted"/>
<protein>
    <recommendedName>
        <fullName evidence="2">RNHCP domain-containing protein</fullName>
    </recommendedName>
</protein>
<accession>X0T926</accession>
<keyword evidence="1" id="KW-0812">Transmembrane</keyword>
<keyword evidence="1" id="KW-0472">Membrane</keyword>
<dbReference type="Pfam" id="PF12647">
    <property type="entry name" value="RNHCP"/>
    <property type="match status" value="1"/>
</dbReference>
<feature type="non-terminal residue" evidence="3">
    <location>
        <position position="285"/>
    </location>
</feature>
<evidence type="ECO:0000259" key="2">
    <source>
        <dbReference type="Pfam" id="PF12647"/>
    </source>
</evidence>
<name>X0T926_9ZZZZ</name>
<dbReference type="EMBL" id="BARS01015373">
    <property type="protein sequence ID" value="GAF89719.1"/>
    <property type="molecule type" value="Genomic_DNA"/>
</dbReference>
<comment type="caution">
    <text evidence="3">The sequence shown here is derived from an EMBL/GenBank/DDBJ whole genome shotgun (WGS) entry which is preliminary data.</text>
</comment>
<keyword evidence="1" id="KW-1133">Transmembrane helix</keyword>
<feature type="non-terminal residue" evidence="3">
    <location>
        <position position="1"/>
    </location>
</feature>
<gene>
    <name evidence="3" type="ORF">S01H1_25445</name>
</gene>
<sequence length="285" mass="31911">ECRNSSGEFEAMRDEHLLQQRDKNRASVAWVKNHIENLKENCLVKLLSELTWEAPEKIIYRFVEAGLRPEDIMDRLIRFSRAQDILRNDNELGKNALGITVERDKGNPNLYHAVMKAVKTDLTILDIVPPADSWLGAKTKSKAVDFVCAHCGHEVGSFQGKLRNHCPNCLWSLHVSNSQCRGLMKPIEVESVSEGQRRVTQQCIKCGLVKKITAKPDDNADNDCEPVVQDSEGLKRQARGSRHRNSLSLFFPMLLGDGMLASGGLGLAFVMLSLLVIITKFSKNS</sequence>
<feature type="domain" description="RNHCP" evidence="2">
    <location>
        <begin position="145"/>
        <end position="220"/>
    </location>
</feature>